<keyword evidence="10" id="KW-1185">Reference proteome</keyword>
<feature type="transmembrane region" description="Helical" evidence="7">
    <location>
        <begin position="28"/>
        <end position="44"/>
    </location>
</feature>
<dbReference type="AlphaFoldDB" id="A0A3P3R9D6"/>
<evidence type="ECO:0000259" key="8">
    <source>
        <dbReference type="Pfam" id="PF01545"/>
    </source>
</evidence>
<reference evidence="9 10" key="1">
    <citation type="submission" date="2018-11" db="EMBL/GenBank/DDBJ databases">
        <title>Taxonoimc description of Halomarina strain SPP-AMP-1.</title>
        <authorList>
            <person name="Pal Y."/>
            <person name="Srinivasana K."/>
            <person name="Verma A."/>
            <person name="Kumar P."/>
        </authorList>
    </citation>
    <scope>NUCLEOTIDE SEQUENCE [LARGE SCALE GENOMIC DNA]</scope>
    <source>
        <strain evidence="9 10">SPP-AMP-1</strain>
    </source>
</reference>
<dbReference type="GO" id="GO:0016020">
    <property type="term" value="C:membrane"/>
    <property type="evidence" value="ECO:0007669"/>
    <property type="project" value="UniProtKB-SubCell"/>
</dbReference>
<dbReference type="OrthoDB" id="269083at2157"/>
<dbReference type="PANTHER" id="PTHR45755:SF4">
    <property type="entry name" value="ZINC TRANSPORTER 7"/>
    <property type="match status" value="1"/>
</dbReference>
<keyword evidence="4 7" id="KW-1133">Transmembrane helix</keyword>
<keyword evidence="6 7" id="KW-0472">Membrane</keyword>
<gene>
    <name evidence="9" type="ORF">EIK79_13005</name>
</gene>
<dbReference type="SUPFAM" id="SSF161111">
    <property type="entry name" value="Cation efflux protein transmembrane domain-like"/>
    <property type="match status" value="1"/>
</dbReference>
<dbReference type="InterPro" id="IPR027469">
    <property type="entry name" value="Cation_efflux_TMD_sf"/>
</dbReference>
<keyword evidence="3 7" id="KW-0812">Transmembrane</keyword>
<evidence type="ECO:0000313" key="10">
    <source>
        <dbReference type="Proteomes" id="UP000282322"/>
    </source>
</evidence>
<evidence type="ECO:0000256" key="1">
    <source>
        <dbReference type="ARBA" id="ARBA00004141"/>
    </source>
</evidence>
<evidence type="ECO:0000313" key="9">
    <source>
        <dbReference type="EMBL" id="RRJ29549.1"/>
    </source>
</evidence>
<feature type="transmembrane region" description="Helical" evidence="7">
    <location>
        <begin position="6"/>
        <end position="23"/>
    </location>
</feature>
<dbReference type="RefSeq" id="WP_124955538.1">
    <property type="nucleotide sequence ID" value="NZ_RRCH01000028.1"/>
</dbReference>
<dbReference type="Gene3D" id="1.20.1510.10">
    <property type="entry name" value="Cation efflux protein transmembrane domain"/>
    <property type="match status" value="1"/>
</dbReference>
<dbReference type="InterPro" id="IPR045316">
    <property type="entry name" value="Msc2-like"/>
</dbReference>
<organism evidence="9 10">
    <name type="scientific">Halocatena pleomorpha</name>
    <dbReference type="NCBI Taxonomy" id="1785090"/>
    <lineage>
        <taxon>Archaea</taxon>
        <taxon>Methanobacteriati</taxon>
        <taxon>Methanobacteriota</taxon>
        <taxon>Stenosarchaea group</taxon>
        <taxon>Halobacteria</taxon>
        <taxon>Halobacteriales</taxon>
        <taxon>Natronomonadaceae</taxon>
        <taxon>Halocatena</taxon>
    </lineage>
</organism>
<keyword evidence="5" id="KW-0406">Ion transport</keyword>
<evidence type="ECO:0000256" key="6">
    <source>
        <dbReference type="ARBA" id="ARBA00023136"/>
    </source>
</evidence>
<dbReference type="NCBIfam" id="TIGR01297">
    <property type="entry name" value="CDF"/>
    <property type="match status" value="1"/>
</dbReference>
<feature type="domain" description="Cation efflux protein transmembrane" evidence="8">
    <location>
        <begin position="2"/>
        <end position="117"/>
    </location>
</feature>
<dbReference type="GO" id="GO:0006882">
    <property type="term" value="P:intracellular zinc ion homeostasis"/>
    <property type="evidence" value="ECO:0007669"/>
    <property type="project" value="InterPro"/>
</dbReference>
<comment type="subcellular location">
    <subcellularLocation>
        <location evidence="1">Membrane</location>
        <topology evidence="1">Multi-pass membrane protein</topology>
    </subcellularLocation>
</comment>
<dbReference type="PANTHER" id="PTHR45755">
    <property type="match status" value="1"/>
</dbReference>
<evidence type="ECO:0000256" key="4">
    <source>
        <dbReference type="ARBA" id="ARBA00022989"/>
    </source>
</evidence>
<name>A0A3P3R9D6_9EURY</name>
<protein>
    <submittedName>
        <fullName evidence="9">Cation transporter</fullName>
    </submittedName>
</protein>
<feature type="transmembrane region" description="Helical" evidence="7">
    <location>
        <begin position="64"/>
        <end position="82"/>
    </location>
</feature>
<comment type="caution">
    <text evidence="9">The sequence shown here is derived from an EMBL/GenBank/DDBJ whole genome shotgun (WGS) entry which is preliminary data.</text>
</comment>
<evidence type="ECO:0000256" key="2">
    <source>
        <dbReference type="ARBA" id="ARBA00022448"/>
    </source>
</evidence>
<dbReference type="GO" id="GO:0005385">
    <property type="term" value="F:zinc ion transmembrane transporter activity"/>
    <property type="evidence" value="ECO:0007669"/>
    <property type="project" value="InterPro"/>
</dbReference>
<keyword evidence="2" id="KW-0813">Transport</keyword>
<evidence type="ECO:0000256" key="3">
    <source>
        <dbReference type="ARBA" id="ARBA00022692"/>
    </source>
</evidence>
<dbReference type="EMBL" id="RRCH01000028">
    <property type="protein sequence ID" value="RRJ29549.1"/>
    <property type="molecule type" value="Genomic_DNA"/>
</dbReference>
<evidence type="ECO:0000256" key="7">
    <source>
        <dbReference type="SAM" id="Phobius"/>
    </source>
</evidence>
<proteinExistence type="predicted"/>
<sequence length="119" mass="12940">MDSIGFIIELLGGIVFGSVALVGDALHMLFDALAYIIALGAMIIARRSNPSGRWTFGLFRVEPFAAFLNGILLVPMVLFLVYESYQRYLSPVEIDPMMTPVLATGGRLINVGSVYVLQG</sequence>
<dbReference type="InterPro" id="IPR002524">
    <property type="entry name" value="Cation_efflux"/>
</dbReference>
<dbReference type="Proteomes" id="UP000282322">
    <property type="component" value="Unassembled WGS sequence"/>
</dbReference>
<dbReference type="InterPro" id="IPR058533">
    <property type="entry name" value="Cation_efflux_TM"/>
</dbReference>
<dbReference type="Pfam" id="PF01545">
    <property type="entry name" value="Cation_efflux"/>
    <property type="match status" value="1"/>
</dbReference>
<accession>A0A3P3R9D6</accession>
<evidence type="ECO:0000256" key="5">
    <source>
        <dbReference type="ARBA" id="ARBA00023065"/>
    </source>
</evidence>